<organism evidence="8 9">
    <name type="scientific">Anaeroselena agilis</name>
    <dbReference type="NCBI Taxonomy" id="3063788"/>
    <lineage>
        <taxon>Bacteria</taxon>
        <taxon>Bacillati</taxon>
        <taxon>Bacillota</taxon>
        <taxon>Negativicutes</taxon>
        <taxon>Acetonemataceae</taxon>
        <taxon>Anaeroselena</taxon>
    </lineage>
</organism>
<feature type="transmembrane region" description="Helical" evidence="6">
    <location>
        <begin position="58"/>
        <end position="81"/>
    </location>
</feature>
<evidence type="ECO:0000256" key="4">
    <source>
        <dbReference type="ARBA" id="ARBA00022989"/>
    </source>
</evidence>
<feature type="domain" description="EamA" evidence="7">
    <location>
        <begin position="147"/>
        <end position="285"/>
    </location>
</feature>
<proteinExistence type="inferred from homology"/>
<dbReference type="EMBL" id="JAUOZS010000001">
    <property type="protein sequence ID" value="MDT8900789.1"/>
    <property type="molecule type" value="Genomic_DNA"/>
</dbReference>
<protein>
    <submittedName>
        <fullName evidence="8">EamA family transporter</fullName>
    </submittedName>
</protein>
<feature type="domain" description="EamA" evidence="7">
    <location>
        <begin position="3"/>
        <end position="131"/>
    </location>
</feature>
<feature type="transmembrane region" description="Helical" evidence="6">
    <location>
        <begin position="87"/>
        <end position="108"/>
    </location>
</feature>
<evidence type="ECO:0000256" key="5">
    <source>
        <dbReference type="ARBA" id="ARBA00023136"/>
    </source>
</evidence>
<keyword evidence="9" id="KW-1185">Reference proteome</keyword>
<feature type="transmembrane region" description="Helical" evidence="6">
    <location>
        <begin position="215"/>
        <end position="234"/>
    </location>
</feature>
<feature type="transmembrane region" description="Helical" evidence="6">
    <location>
        <begin position="115"/>
        <end position="134"/>
    </location>
</feature>
<keyword evidence="4 6" id="KW-1133">Transmembrane helix</keyword>
<dbReference type="SUPFAM" id="SSF103481">
    <property type="entry name" value="Multidrug resistance efflux transporter EmrE"/>
    <property type="match status" value="2"/>
</dbReference>
<evidence type="ECO:0000256" key="3">
    <source>
        <dbReference type="ARBA" id="ARBA00022692"/>
    </source>
</evidence>
<feature type="transmembrane region" description="Helical" evidence="6">
    <location>
        <begin position="146"/>
        <end position="164"/>
    </location>
</feature>
<comment type="caution">
    <text evidence="8">The sequence shown here is derived from an EMBL/GenBank/DDBJ whole genome shotgun (WGS) entry which is preliminary data.</text>
</comment>
<gene>
    <name evidence="8" type="ORF">Q4T40_06005</name>
</gene>
<evidence type="ECO:0000313" key="9">
    <source>
        <dbReference type="Proteomes" id="UP001254848"/>
    </source>
</evidence>
<dbReference type="RefSeq" id="WP_413779322.1">
    <property type="nucleotide sequence ID" value="NZ_JAUOZS010000001.1"/>
</dbReference>
<dbReference type="Pfam" id="PF00892">
    <property type="entry name" value="EamA"/>
    <property type="match status" value="2"/>
</dbReference>
<dbReference type="Proteomes" id="UP001254848">
    <property type="component" value="Unassembled WGS sequence"/>
</dbReference>
<reference evidence="8 9" key="1">
    <citation type="submission" date="2023-07" db="EMBL/GenBank/DDBJ databases">
        <title>The novel representative of Negativicutes class, Anaeroselena agilis gen. nov. sp. nov.</title>
        <authorList>
            <person name="Prokofeva M.I."/>
            <person name="Elcheninov A.G."/>
            <person name="Klyukina A."/>
            <person name="Kublanov I.V."/>
            <person name="Frolov E.N."/>
            <person name="Podosokorskaya O.A."/>
        </authorList>
    </citation>
    <scope>NUCLEOTIDE SEQUENCE [LARGE SCALE GENOMIC DNA]</scope>
    <source>
        <strain evidence="8 9">4137-cl</strain>
    </source>
</reference>
<dbReference type="InterPro" id="IPR000620">
    <property type="entry name" value="EamA_dom"/>
</dbReference>
<feature type="transmembrane region" description="Helical" evidence="6">
    <location>
        <begin position="26"/>
        <end position="46"/>
    </location>
</feature>
<dbReference type="PANTHER" id="PTHR32322">
    <property type="entry name" value="INNER MEMBRANE TRANSPORTER"/>
    <property type="match status" value="1"/>
</dbReference>
<dbReference type="InterPro" id="IPR050638">
    <property type="entry name" value="AA-Vitamin_Transporters"/>
</dbReference>
<evidence type="ECO:0000313" key="8">
    <source>
        <dbReference type="EMBL" id="MDT8900789.1"/>
    </source>
</evidence>
<dbReference type="InterPro" id="IPR037185">
    <property type="entry name" value="EmrE-like"/>
</dbReference>
<comment type="similarity">
    <text evidence="2">Belongs to the EamA transporter family.</text>
</comment>
<feature type="transmembrane region" description="Helical" evidence="6">
    <location>
        <begin position="271"/>
        <end position="290"/>
    </location>
</feature>
<evidence type="ECO:0000256" key="2">
    <source>
        <dbReference type="ARBA" id="ARBA00007362"/>
    </source>
</evidence>
<comment type="subcellular location">
    <subcellularLocation>
        <location evidence="1">Membrane</location>
        <topology evidence="1">Multi-pass membrane protein</topology>
    </subcellularLocation>
</comment>
<keyword evidence="3 6" id="KW-0812">Transmembrane</keyword>
<evidence type="ECO:0000259" key="7">
    <source>
        <dbReference type="Pfam" id="PF00892"/>
    </source>
</evidence>
<evidence type="ECO:0000256" key="6">
    <source>
        <dbReference type="SAM" id="Phobius"/>
    </source>
</evidence>
<evidence type="ECO:0000256" key="1">
    <source>
        <dbReference type="ARBA" id="ARBA00004141"/>
    </source>
</evidence>
<sequence>MAALLAVYFCWGGTYLAIRFAVETLPPFLMAGMRFVLAGGFMYALSRWRGTPAPTGGDWLRAAGVGILLLAGGNGGVVWASRMVPSSLTALLVATAPLWMVTLNWLWLKDVRPSPTIWAGVALGLVGIGLLAGGENVILGASPVSPFWASVLVGASFLWGLGSIASRKLSMPSSAVMSTGMQMLGGGAVLLLIGAVTGEVGQAAVATVSPRSLLAFGYLVVFGSLVGFSAYVWLLQNAPPVLTSTYAYVNPVVAMLLGVVLGGEALNGRTVLSAAVIVVSVILLTASQVWRKRAGKSGAQGGGKVLPGRA</sequence>
<accession>A0ABU3NVD6</accession>
<dbReference type="PANTHER" id="PTHR32322:SF2">
    <property type="entry name" value="EAMA DOMAIN-CONTAINING PROTEIN"/>
    <property type="match status" value="1"/>
</dbReference>
<feature type="transmembrane region" description="Helical" evidence="6">
    <location>
        <begin position="246"/>
        <end position="265"/>
    </location>
</feature>
<name>A0ABU3NVD6_9FIRM</name>
<keyword evidence="5 6" id="KW-0472">Membrane</keyword>